<reference evidence="3" key="1">
    <citation type="submission" date="2020-07" db="EMBL/GenBank/DDBJ databases">
        <title>Complete genome sequencing of Coprobacter sp. strain 2CBH44.</title>
        <authorList>
            <person name="Sakamoto M."/>
            <person name="Murakami T."/>
            <person name="Mori H."/>
        </authorList>
    </citation>
    <scope>NUCLEOTIDE SEQUENCE [LARGE SCALE GENOMIC DNA]</scope>
    <source>
        <strain evidence="3">2CBH44</strain>
    </source>
</reference>
<protein>
    <recommendedName>
        <fullName evidence="1">Outer membrane protein beta-barrel domain-containing protein</fullName>
    </recommendedName>
</protein>
<keyword evidence="3" id="KW-1185">Reference proteome</keyword>
<evidence type="ECO:0000259" key="1">
    <source>
        <dbReference type="Pfam" id="PF13568"/>
    </source>
</evidence>
<dbReference type="RefSeq" id="WP_200754898.1">
    <property type="nucleotide sequence ID" value="NZ_AP023322.1"/>
</dbReference>
<dbReference type="AlphaFoldDB" id="A0A7G1I3B1"/>
<dbReference type="EMBL" id="AP023322">
    <property type="protein sequence ID" value="BCI64037.1"/>
    <property type="molecule type" value="Genomic_DNA"/>
</dbReference>
<proteinExistence type="predicted"/>
<accession>A0A7G1I3B1</accession>
<sequence>MKKYIIIILLFLTFLPIYSERPTGEISIWGAGGLSTLHYKSSVGTIKPYAGWDMGISYTTFFNKNWGYGLGLELSQYKGAIKLGNYSDSYKTISNSIFGGSDTNNEFDFSVNYRQLRETQEATYLNIPIFLQYRNNKAQGFYFNIGAKIGFPIKTRRTTFAKELITSGYFAYEDIYYTNLPEHGFYSLNDYKYTTSIDMNLNLMAFVETGVYYHLSPSINLYTGVYAGYGFSNLYPHDKKKLLLYQQDGHNIQNGIWDTYMNIENETKAIVSSRISPITVGLKIRLAFNLNNKKQ</sequence>
<gene>
    <name evidence="2" type="ORF">Cop2CBH44_23900</name>
</gene>
<feature type="domain" description="Outer membrane protein beta-barrel" evidence="1">
    <location>
        <begin position="31"/>
        <end position="224"/>
    </location>
</feature>
<dbReference type="InterPro" id="IPR025665">
    <property type="entry name" value="Beta-barrel_OMP_2"/>
</dbReference>
<organism evidence="2 3">
    <name type="scientific">Coprobacter secundus subsp. similis</name>
    <dbReference type="NCBI Taxonomy" id="2751153"/>
    <lineage>
        <taxon>Bacteria</taxon>
        <taxon>Pseudomonadati</taxon>
        <taxon>Bacteroidota</taxon>
        <taxon>Bacteroidia</taxon>
        <taxon>Bacteroidales</taxon>
        <taxon>Barnesiellaceae</taxon>
        <taxon>Coprobacter</taxon>
    </lineage>
</organism>
<evidence type="ECO:0000313" key="2">
    <source>
        <dbReference type="EMBL" id="BCI64037.1"/>
    </source>
</evidence>
<dbReference type="Proteomes" id="UP000594042">
    <property type="component" value="Chromosome"/>
</dbReference>
<evidence type="ECO:0000313" key="3">
    <source>
        <dbReference type="Proteomes" id="UP000594042"/>
    </source>
</evidence>
<dbReference type="Pfam" id="PF13568">
    <property type="entry name" value="OMP_b-brl_2"/>
    <property type="match status" value="1"/>
</dbReference>
<dbReference type="KEGG" id="copr:Cop2CBH44_23900"/>
<name>A0A7G1I3B1_9BACT</name>